<feature type="transmembrane region" description="Helical" evidence="7">
    <location>
        <begin position="88"/>
        <end position="107"/>
    </location>
</feature>
<dbReference type="SUPFAM" id="SSF103473">
    <property type="entry name" value="MFS general substrate transporter"/>
    <property type="match status" value="1"/>
</dbReference>
<proteinExistence type="inferred from homology"/>
<sequence length="301" mass="34566">MCSQRIPRGRRFFLILVMLVIERYVLYGAIDEVLDLIPELDKDADMTGLGTFLRVFLFYCVSRIFYPVGGFIADVYMGRCRVIHMSLWFYWIAFALLTVAHILQGLHNELHNASVLYTHILPIAAYVFMILAAGGFEPTLIPFGADQLEAAGSNELSSYFYWYYFAIQLGPLLNIFVNSGLSVLLPAQTADTMQVLATIIVTTCGLVLHKTLEHWYFKNILRENCIKLVAKVLWYAARVKRRMPQYRRAFRYGEGKIKRIDLAKRRYDGIFSGDQVEDVKTFCLLCLIIFCLCGYFFSQSG</sequence>
<evidence type="ECO:0000256" key="7">
    <source>
        <dbReference type="SAM" id="Phobius"/>
    </source>
</evidence>
<comment type="similarity">
    <text evidence="2">Belongs to the major facilitator superfamily. Proton-dependent oligopeptide transporter (POT/PTR) (TC 2.A.17) family.</text>
</comment>
<feature type="transmembrane region" description="Helical" evidence="7">
    <location>
        <begin position="193"/>
        <end position="212"/>
    </location>
</feature>
<keyword evidence="4" id="KW-0653">Protein transport</keyword>
<keyword evidence="9" id="KW-1185">Reference proteome</keyword>
<feature type="transmembrane region" description="Helical" evidence="7">
    <location>
        <begin position="161"/>
        <end position="181"/>
    </location>
</feature>
<gene>
    <name evidence="8" type="ORF">GBAR_LOCUS28135</name>
</gene>
<dbReference type="InterPro" id="IPR000109">
    <property type="entry name" value="POT_fam"/>
</dbReference>
<evidence type="ECO:0000256" key="3">
    <source>
        <dbReference type="ARBA" id="ARBA00022692"/>
    </source>
</evidence>
<feature type="transmembrane region" description="Helical" evidence="7">
    <location>
        <begin position="119"/>
        <end position="140"/>
    </location>
</feature>
<dbReference type="EMBL" id="CASHTH010003923">
    <property type="protein sequence ID" value="CAI8051362.1"/>
    <property type="molecule type" value="Genomic_DNA"/>
</dbReference>
<comment type="subcellular location">
    <subcellularLocation>
        <location evidence="1">Membrane</location>
        <topology evidence="1">Multi-pass membrane protein</topology>
    </subcellularLocation>
</comment>
<dbReference type="GO" id="GO:0015833">
    <property type="term" value="P:peptide transport"/>
    <property type="evidence" value="ECO:0007669"/>
    <property type="project" value="UniProtKB-KW"/>
</dbReference>
<protein>
    <submittedName>
        <fullName evidence="8">Protein NRT1/ PTR FAMILY 8.1</fullName>
    </submittedName>
</protein>
<dbReference type="InterPro" id="IPR036259">
    <property type="entry name" value="MFS_trans_sf"/>
</dbReference>
<feature type="transmembrane region" description="Helical" evidence="7">
    <location>
        <begin position="281"/>
        <end position="298"/>
    </location>
</feature>
<feature type="transmembrane region" description="Helical" evidence="7">
    <location>
        <begin position="12"/>
        <end position="30"/>
    </location>
</feature>
<evidence type="ECO:0000256" key="2">
    <source>
        <dbReference type="ARBA" id="ARBA00005982"/>
    </source>
</evidence>
<keyword evidence="5 7" id="KW-1133">Transmembrane helix</keyword>
<comment type="caution">
    <text evidence="8">The sequence shown here is derived from an EMBL/GenBank/DDBJ whole genome shotgun (WGS) entry which is preliminary data.</text>
</comment>
<dbReference type="GO" id="GO:0022857">
    <property type="term" value="F:transmembrane transporter activity"/>
    <property type="evidence" value="ECO:0007669"/>
    <property type="project" value="InterPro"/>
</dbReference>
<evidence type="ECO:0000256" key="1">
    <source>
        <dbReference type="ARBA" id="ARBA00004141"/>
    </source>
</evidence>
<accession>A0AA35TNY5</accession>
<dbReference type="PANTHER" id="PTHR11654">
    <property type="entry name" value="OLIGOPEPTIDE TRANSPORTER-RELATED"/>
    <property type="match status" value="1"/>
</dbReference>
<keyword evidence="3 7" id="KW-0812">Transmembrane</keyword>
<evidence type="ECO:0000256" key="6">
    <source>
        <dbReference type="ARBA" id="ARBA00023136"/>
    </source>
</evidence>
<evidence type="ECO:0000256" key="5">
    <source>
        <dbReference type="ARBA" id="ARBA00022989"/>
    </source>
</evidence>
<evidence type="ECO:0000313" key="9">
    <source>
        <dbReference type="Proteomes" id="UP001174909"/>
    </source>
</evidence>
<organism evidence="8 9">
    <name type="scientific">Geodia barretti</name>
    <name type="common">Barrett's horny sponge</name>
    <dbReference type="NCBI Taxonomy" id="519541"/>
    <lineage>
        <taxon>Eukaryota</taxon>
        <taxon>Metazoa</taxon>
        <taxon>Porifera</taxon>
        <taxon>Demospongiae</taxon>
        <taxon>Heteroscleromorpha</taxon>
        <taxon>Tetractinellida</taxon>
        <taxon>Astrophorina</taxon>
        <taxon>Geodiidae</taxon>
        <taxon>Geodia</taxon>
    </lineage>
</organism>
<evidence type="ECO:0000313" key="8">
    <source>
        <dbReference type="EMBL" id="CAI8051362.1"/>
    </source>
</evidence>
<dbReference type="Proteomes" id="UP001174909">
    <property type="component" value="Unassembled WGS sequence"/>
</dbReference>
<name>A0AA35TNY5_GEOBA</name>
<feature type="transmembrane region" description="Helical" evidence="7">
    <location>
        <begin position="56"/>
        <end position="76"/>
    </location>
</feature>
<keyword evidence="4" id="KW-0813">Transport</keyword>
<dbReference type="Pfam" id="PF00854">
    <property type="entry name" value="PTR2"/>
    <property type="match status" value="1"/>
</dbReference>
<dbReference type="GO" id="GO:0016020">
    <property type="term" value="C:membrane"/>
    <property type="evidence" value="ECO:0007669"/>
    <property type="project" value="UniProtKB-SubCell"/>
</dbReference>
<keyword evidence="4" id="KW-0571">Peptide transport</keyword>
<dbReference type="Gene3D" id="1.20.1250.20">
    <property type="entry name" value="MFS general substrate transporter like domains"/>
    <property type="match status" value="1"/>
</dbReference>
<evidence type="ECO:0000256" key="4">
    <source>
        <dbReference type="ARBA" id="ARBA00022856"/>
    </source>
</evidence>
<dbReference type="EMBL" id="CASHTH010003923">
    <property type="protein sequence ID" value="CAI8051364.1"/>
    <property type="molecule type" value="Genomic_DNA"/>
</dbReference>
<reference evidence="8" key="1">
    <citation type="submission" date="2023-03" db="EMBL/GenBank/DDBJ databases">
        <authorList>
            <person name="Steffen K."/>
            <person name="Cardenas P."/>
        </authorList>
    </citation>
    <scope>NUCLEOTIDE SEQUENCE</scope>
</reference>
<dbReference type="AlphaFoldDB" id="A0AA35TNY5"/>
<keyword evidence="6 7" id="KW-0472">Membrane</keyword>